<evidence type="ECO:0000256" key="1">
    <source>
        <dbReference type="ARBA" id="ARBA00023235"/>
    </source>
</evidence>
<dbReference type="SUPFAM" id="SSF102546">
    <property type="entry name" value="RbsD-like"/>
    <property type="match status" value="1"/>
</dbReference>
<evidence type="ECO:0000256" key="2">
    <source>
        <dbReference type="ARBA" id="ARBA00036324"/>
    </source>
</evidence>
<dbReference type="PANTHER" id="PTHR31690:SF4">
    <property type="entry name" value="FUCOSE MUTAROTASE"/>
    <property type="match status" value="1"/>
</dbReference>
<organism evidence="4 5">
    <name type="scientific">Cyprinus carpio</name>
    <name type="common">Common carp</name>
    <dbReference type="NCBI Taxonomy" id="7962"/>
    <lineage>
        <taxon>Eukaryota</taxon>
        <taxon>Metazoa</taxon>
        <taxon>Chordata</taxon>
        <taxon>Craniata</taxon>
        <taxon>Vertebrata</taxon>
        <taxon>Euteleostomi</taxon>
        <taxon>Actinopterygii</taxon>
        <taxon>Neopterygii</taxon>
        <taxon>Teleostei</taxon>
        <taxon>Ostariophysi</taxon>
        <taxon>Cypriniformes</taxon>
        <taxon>Cyprinidae</taxon>
        <taxon>Cyprininae</taxon>
        <taxon>Cyprinus</taxon>
    </lineage>
</organism>
<dbReference type="InterPro" id="IPR007721">
    <property type="entry name" value="RbsD_FucU"/>
</dbReference>
<sequence length="109" mass="12048">MVILKGIPSILTPELLYVLASDHNTQIFPTSSICKCGPVEIRADGVGIPELLKAILRLFPLDTYDDSAAVMDLVQSDKLKGLKVPVWDQYSDLLKQAGSDVSYYIHKRS</sequence>
<evidence type="ECO:0000256" key="3">
    <source>
        <dbReference type="ARBA" id="ARBA00038859"/>
    </source>
</evidence>
<dbReference type="EC" id="5.1.3.29" evidence="3"/>
<dbReference type="GO" id="GO:0042806">
    <property type="term" value="F:fucose binding"/>
    <property type="evidence" value="ECO:0007669"/>
    <property type="project" value="TreeGrafter"/>
</dbReference>
<comment type="catalytic activity">
    <reaction evidence="2">
        <text>alpha-L-fucose = beta-L-fucose</text>
        <dbReference type="Rhea" id="RHEA:25580"/>
        <dbReference type="ChEBI" id="CHEBI:42548"/>
        <dbReference type="ChEBI" id="CHEBI:42589"/>
        <dbReference type="EC" id="5.1.3.29"/>
    </reaction>
</comment>
<dbReference type="GO" id="GO:0006004">
    <property type="term" value="P:fucose metabolic process"/>
    <property type="evidence" value="ECO:0007669"/>
    <property type="project" value="TreeGrafter"/>
</dbReference>
<dbReference type="Ensembl" id="ENSCCRT00015041845.1">
    <property type="protein sequence ID" value="ENSCCRP00015040464.1"/>
    <property type="gene ID" value="ENSCCRG00015016803.1"/>
</dbReference>
<evidence type="ECO:0000313" key="5">
    <source>
        <dbReference type="Proteomes" id="UP000694700"/>
    </source>
</evidence>
<dbReference type="InterPro" id="IPR050443">
    <property type="entry name" value="RbsD/FucU_mutarotase"/>
</dbReference>
<dbReference type="PANTHER" id="PTHR31690">
    <property type="entry name" value="FUCOSE MUTAROTASE"/>
    <property type="match status" value="1"/>
</dbReference>
<accession>A0A8C1UPG0</accession>
<dbReference type="AlphaFoldDB" id="A0A8C1UPG0"/>
<name>A0A8C1UPG0_CYPCA</name>
<dbReference type="InterPro" id="IPR023750">
    <property type="entry name" value="RbsD-like_sf"/>
</dbReference>
<proteinExistence type="predicted"/>
<dbReference type="Pfam" id="PF05025">
    <property type="entry name" value="RbsD_FucU"/>
    <property type="match status" value="1"/>
</dbReference>
<dbReference type="Gene3D" id="3.40.1650.10">
    <property type="entry name" value="RbsD-like domain"/>
    <property type="match status" value="1"/>
</dbReference>
<evidence type="ECO:0000313" key="4">
    <source>
        <dbReference type="Ensembl" id="ENSCCRP00015040464.1"/>
    </source>
</evidence>
<dbReference type="Proteomes" id="UP000694700">
    <property type="component" value="Unplaced"/>
</dbReference>
<keyword evidence="1" id="KW-0413">Isomerase</keyword>
<protein>
    <recommendedName>
        <fullName evidence="3">L-fucose mutarotase</fullName>
        <ecNumber evidence="3">5.1.3.29</ecNumber>
    </recommendedName>
</protein>
<reference evidence="4" key="1">
    <citation type="submission" date="2025-08" db="UniProtKB">
        <authorList>
            <consortium name="Ensembl"/>
        </authorList>
    </citation>
    <scope>IDENTIFICATION</scope>
</reference>
<dbReference type="GO" id="GO:0036373">
    <property type="term" value="F:L-fucose mutarotase activity"/>
    <property type="evidence" value="ECO:0007669"/>
    <property type="project" value="UniProtKB-EC"/>
</dbReference>